<protein>
    <recommendedName>
        <fullName evidence="3">Ribosomal protein L46 N-terminal domain-containing protein</fullName>
    </recommendedName>
</protein>
<evidence type="ECO:0000313" key="1">
    <source>
        <dbReference type="EMBL" id="KAJ8905196.1"/>
    </source>
</evidence>
<dbReference type="CDD" id="cd04661">
    <property type="entry name" value="NUDIX_MRP_L46"/>
    <property type="match status" value="1"/>
</dbReference>
<comment type="caution">
    <text evidence="1">The sequence shown here is derived from an EMBL/GenBank/DDBJ whole genome shotgun (WGS) entry which is preliminary data.</text>
</comment>
<proteinExistence type="predicted"/>
<keyword evidence="2" id="KW-1185">Reference proteome</keyword>
<dbReference type="Proteomes" id="UP001157974">
    <property type="component" value="Unassembled WGS sequence"/>
</dbReference>
<reference evidence="1 2" key="1">
    <citation type="journal article" date="2023" name="Nat. Commun.">
        <title>Origin of minicircular mitochondrial genomes in red algae.</title>
        <authorList>
            <person name="Lee Y."/>
            <person name="Cho C.H."/>
            <person name="Lee Y.M."/>
            <person name="Park S.I."/>
            <person name="Yang J.H."/>
            <person name="West J.A."/>
            <person name="Bhattacharya D."/>
            <person name="Yoon H.S."/>
        </authorList>
    </citation>
    <scope>NUCLEOTIDE SEQUENCE [LARGE SCALE GENOMIC DNA]</scope>
    <source>
        <strain evidence="1 2">CCMP1338</strain>
        <tissue evidence="1">Whole cell</tissue>
    </source>
</reference>
<dbReference type="AlphaFoldDB" id="A0AAV8URM7"/>
<evidence type="ECO:0000313" key="2">
    <source>
        <dbReference type="Proteomes" id="UP001157974"/>
    </source>
</evidence>
<dbReference type="InterPro" id="IPR040008">
    <property type="entry name" value="Ribosomal_mL46"/>
</dbReference>
<name>A0AAV8URM7_9RHOD</name>
<dbReference type="PANTHER" id="PTHR13124:SF12">
    <property type="entry name" value="LARGE RIBOSOMAL SUBUNIT PROTEIN ML46"/>
    <property type="match status" value="1"/>
</dbReference>
<accession>A0AAV8URM7</accession>
<gene>
    <name evidence="1" type="ORF">NDN08_001705</name>
</gene>
<evidence type="ECO:0008006" key="3">
    <source>
        <dbReference type="Google" id="ProtNLM"/>
    </source>
</evidence>
<sequence>MSLFHRLSSLRNIGVMVRTPETRIDRRWMSKLESRRRRVKAFQSPRNKPKYITPWQKEPQMKTFVQSRMSNKMRALLERQGALSDKPDPADSFEKGWIIASATVLTRAMVLEPELPQNIREYREKKFAKKNAKNKPLDRSVLEETGVLDTDKDVYFYPGSRETEADRRRDMRSVWRKLDKKLFFVFKGREAVKQYQFPQRVTLADETMRGSAKKALKLVAGSSIKLAHFAGHAPLAVYKRVFNEEQQRKTNAYGAKVFFYPAYLVDGDIRGLDQGYDFRWLTKEELQNFLAKDYFQAVKNMLA</sequence>
<dbReference type="Gene3D" id="3.90.79.10">
    <property type="entry name" value="Nucleoside Triphosphate Pyrophosphohydrolase"/>
    <property type="match status" value="1"/>
</dbReference>
<dbReference type="GO" id="GO:0003735">
    <property type="term" value="F:structural constituent of ribosome"/>
    <property type="evidence" value="ECO:0007669"/>
    <property type="project" value="InterPro"/>
</dbReference>
<dbReference type="EMBL" id="JAMWBK010000005">
    <property type="protein sequence ID" value="KAJ8905196.1"/>
    <property type="molecule type" value="Genomic_DNA"/>
</dbReference>
<dbReference type="PANTHER" id="PTHR13124">
    <property type="entry name" value="39S RIBOSOMAL PROTEIN L46, MITOCHONDRIAL PRECURSOR-RELATED"/>
    <property type="match status" value="1"/>
</dbReference>
<dbReference type="GO" id="GO:0005762">
    <property type="term" value="C:mitochondrial large ribosomal subunit"/>
    <property type="evidence" value="ECO:0007669"/>
    <property type="project" value="TreeGrafter"/>
</dbReference>
<organism evidence="1 2">
    <name type="scientific">Rhodosorus marinus</name>
    <dbReference type="NCBI Taxonomy" id="101924"/>
    <lineage>
        <taxon>Eukaryota</taxon>
        <taxon>Rhodophyta</taxon>
        <taxon>Stylonematophyceae</taxon>
        <taxon>Stylonematales</taxon>
        <taxon>Stylonemataceae</taxon>
        <taxon>Rhodosorus</taxon>
    </lineage>
</organism>
<dbReference type="InterPro" id="IPR033650">
    <property type="entry name" value="Ribosomal_mL46_NUDIX"/>
</dbReference>